<feature type="domain" description="Disease resistance R13L4/SHOC-2-like LRR" evidence="4">
    <location>
        <begin position="822"/>
        <end position="924"/>
    </location>
</feature>
<dbReference type="AlphaFoldDB" id="A0A8T0GVA3"/>
<dbReference type="InterPro" id="IPR001611">
    <property type="entry name" value="Leu-rich_rpt"/>
</dbReference>
<dbReference type="SMART" id="SM00369">
    <property type="entry name" value="LRR_TYP"/>
    <property type="match status" value="17"/>
</dbReference>
<feature type="domain" description="Disease resistance R13L4/SHOC-2-like LRR" evidence="4">
    <location>
        <begin position="699"/>
        <end position="781"/>
    </location>
</feature>
<dbReference type="PANTHER" id="PTHR45752">
    <property type="entry name" value="LEUCINE-RICH REPEAT-CONTAINING"/>
    <property type="match status" value="1"/>
</dbReference>
<protein>
    <recommendedName>
        <fullName evidence="7">NB-ARC domain-containing protein</fullName>
    </recommendedName>
</protein>
<evidence type="ECO:0000256" key="2">
    <source>
        <dbReference type="ARBA" id="ARBA00022737"/>
    </source>
</evidence>
<organism evidence="5 6">
    <name type="scientific">Ceratodon purpureus</name>
    <name type="common">Fire moss</name>
    <name type="synonym">Dicranum purpureum</name>
    <dbReference type="NCBI Taxonomy" id="3225"/>
    <lineage>
        <taxon>Eukaryota</taxon>
        <taxon>Viridiplantae</taxon>
        <taxon>Streptophyta</taxon>
        <taxon>Embryophyta</taxon>
        <taxon>Bryophyta</taxon>
        <taxon>Bryophytina</taxon>
        <taxon>Bryopsida</taxon>
        <taxon>Dicranidae</taxon>
        <taxon>Pseudoditrichales</taxon>
        <taxon>Ditrichaceae</taxon>
        <taxon>Ceratodon</taxon>
    </lineage>
</organism>
<dbReference type="Pfam" id="PF23282">
    <property type="entry name" value="WHD_ROQ1"/>
    <property type="match status" value="1"/>
</dbReference>
<dbReference type="InterPro" id="IPR050715">
    <property type="entry name" value="LRR-SigEffector_domain"/>
</dbReference>
<feature type="domain" description="Disease resistance R13L4/SHOC-2-like LRR" evidence="4">
    <location>
        <begin position="447"/>
        <end position="527"/>
    </location>
</feature>
<dbReference type="InterPro" id="IPR042197">
    <property type="entry name" value="Apaf_helical"/>
</dbReference>
<feature type="domain" description="Disease resistance R13L4/SHOC-2-like LRR" evidence="4">
    <location>
        <begin position="308"/>
        <end position="432"/>
    </location>
</feature>
<reference evidence="5" key="1">
    <citation type="submission" date="2020-06" db="EMBL/GenBank/DDBJ databases">
        <title>WGS assembly of Ceratodon purpureus strain R40.</title>
        <authorList>
            <person name="Carey S.B."/>
            <person name="Jenkins J."/>
            <person name="Shu S."/>
            <person name="Lovell J.T."/>
            <person name="Sreedasyam A."/>
            <person name="Maumus F."/>
            <person name="Tiley G.P."/>
            <person name="Fernandez-Pozo N."/>
            <person name="Barry K."/>
            <person name="Chen C."/>
            <person name="Wang M."/>
            <person name="Lipzen A."/>
            <person name="Daum C."/>
            <person name="Saski C.A."/>
            <person name="Payton A.C."/>
            <person name="Mcbreen J.C."/>
            <person name="Conrad R.E."/>
            <person name="Kollar L.M."/>
            <person name="Olsson S."/>
            <person name="Huttunen S."/>
            <person name="Landis J.B."/>
            <person name="Wickett N.J."/>
            <person name="Johnson M.G."/>
            <person name="Rensing S.A."/>
            <person name="Grimwood J."/>
            <person name="Schmutz J."/>
            <person name="Mcdaniel S.F."/>
        </authorList>
    </citation>
    <scope>NUCLEOTIDE SEQUENCE</scope>
    <source>
        <strain evidence="5">R40</strain>
    </source>
</reference>
<evidence type="ECO:0008006" key="7">
    <source>
        <dbReference type="Google" id="ProtNLM"/>
    </source>
</evidence>
<dbReference type="PANTHER" id="PTHR45752:SF196">
    <property type="entry name" value="GH17740P"/>
    <property type="match status" value="1"/>
</dbReference>
<dbReference type="Pfam" id="PF23598">
    <property type="entry name" value="LRR_14"/>
    <property type="match status" value="4"/>
</dbReference>
<dbReference type="GO" id="GO:0043531">
    <property type="term" value="F:ADP binding"/>
    <property type="evidence" value="ECO:0007669"/>
    <property type="project" value="InterPro"/>
</dbReference>
<keyword evidence="1" id="KW-0433">Leucine-rich repeat</keyword>
<dbReference type="InterPro" id="IPR058192">
    <property type="entry name" value="WHD_ROQ1-like"/>
</dbReference>
<evidence type="ECO:0000256" key="1">
    <source>
        <dbReference type="ARBA" id="ARBA00022614"/>
    </source>
</evidence>
<keyword evidence="2" id="KW-0677">Repeat</keyword>
<dbReference type="Pfam" id="PF13855">
    <property type="entry name" value="LRR_8"/>
    <property type="match status" value="1"/>
</dbReference>
<dbReference type="Proteomes" id="UP000822688">
    <property type="component" value="Chromosome 9"/>
</dbReference>
<name>A0A8T0GVA3_CERPU</name>
<dbReference type="PRINTS" id="PR00364">
    <property type="entry name" value="DISEASERSIST"/>
</dbReference>
<evidence type="ECO:0000259" key="3">
    <source>
        <dbReference type="Pfam" id="PF23282"/>
    </source>
</evidence>
<dbReference type="GO" id="GO:0006952">
    <property type="term" value="P:defense response"/>
    <property type="evidence" value="ECO:0007669"/>
    <property type="project" value="UniProtKB-KW"/>
</dbReference>
<keyword evidence="6" id="KW-1185">Reference proteome</keyword>
<dbReference type="InterPro" id="IPR032675">
    <property type="entry name" value="LRR_dom_sf"/>
</dbReference>
<dbReference type="SUPFAM" id="SSF52540">
    <property type="entry name" value="P-loop containing nucleoside triphosphate hydrolases"/>
    <property type="match status" value="1"/>
</dbReference>
<proteinExistence type="predicted"/>
<comment type="caution">
    <text evidence="5">The sequence shown here is derived from an EMBL/GenBank/DDBJ whole genome shotgun (WGS) entry which is preliminary data.</text>
</comment>
<dbReference type="InterPro" id="IPR055414">
    <property type="entry name" value="LRR_R13L4/SHOC2-like"/>
</dbReference>
<evidence type="ECO:0000313" key="5">
    <source>
        <dbReference type="EMBL" id="KAG0562345.1"/>
    </source>
</evidence>
<dbReference type="Gene3D" id="3.80.10.10">
    <property type="entry name" value="Ribonuclease Inhibitor"/>
    <property type="match status" value="5"/>
</dbReference>
<evidence type="ECO:0000259" key="4">
    <source>
        <dbReference type="Pfam" id="PF23598"/>
    </source>
</evidence>
<evidence type="ECO:0000313" key="6">
    <source>
        <dbReference type="Proteomes" id="UP000822688"/>
    </source>
</evidence>
<accession>A0A8T0GVA3</accession>
<dbReference type="EMBL" id="CM026430">
    <property type="protein sequence ID" value="KAG0562345.1"/>
    <property type="molecule type" value="Genomic_DNA"/>
</dbReference>
<sequence length="967" mass="107380">MLTKGSMCIVTTRNRRVVEKLNNFDMKKAVHVHNVQGLGSEDSEHVFASYAFGGYWNDKPPGFEELVAKISEACRGVPLVLKVCGALLKGREDASFWNEVLKELRRGTFDDDGRRIFECLMISYNALPQECQEMFLDIACALLGKPKDMAILAWKSHGWSPIKGIEILVERALVTVDNSGGFKMHDHVRDMGRQIVREQRSKGVVTRLSMPESLEYLRQNEGFPESLEILIIFNVDSSSLCSLDTSHMKKLRILMFDDTIAPTSIPESLCWCHLYGLWFNRCFKESATIVMRTLPTPLPNSKLVVLSLAGSHITMLPEIVVRLSSLEVLNLKGCEKRCFLPESKPCLLPESFGGLKKLRDLDLEASGIISLPKSFGELSNLEVLNLRRCRELYMLPESFGGLRKLRDLNLEGSGIRSLPASFGKLSNLEVLNPGTLYLLPESFGGARKLRGLNLKGSRIRSLPASFGELINLEVLNLWQCRMLLFLPKSFGGLRKLQDLNLDGSGIRSLPSSFGELSNLEVLDLRRCTELHLLPESFGGLKKLQDLNLDGSGIRSLPSSFGELSNLEVLDLRRCTELHLLPESFGGLRKLRDLNLEGSGITSLPASFGELSNLEVLDLRGCKKLLFLPSSLTGLKNVKNFGYSGSAFEKLLQTLGCLTGFEESSVSLKLNTLQNLLGIMKTQKELMLEFFAIEALPESFGELSNLEVLNLRGCRELQLLPESFGSLRMLRDLDLDGTGITSLPASFGKLSNLEVLNLRGCWKLFVLPESFWGLNKLQDLNLGATGIRSLPSSFGEVSNLVVLNLEGCRIPSLPAVFGELSNLEVLNLSRCRELHLLPESFGVLKKLRDLNLKASGIRSLPSSFGKLSNLVVLNLEGCKISSLSASFGELSNLEMLNLRGCEELHLMPPSSGGLRKLRDLELSPYHEAFRDEILGLPASFGELSNLEMLNLLQCWELQLLPESFGGLR</sequence>
<dbReference type="Gene3D" id="1.10.8.430">
    <property type="entry name" value="Helical domain of apoptotic protease-activating factors"/>
    <property type="match status" value="1"/>
</dbReference>
<gene>
    <name evidence="5" type="ORF">KC19_9G139100</name>
</gene>
<dbReference type="InterPro" id="IPR003591">
    <property type="entry name" value="Leu-rich_rpt_typical-subtyp"/>
</dbReference>
<dbReference type="SUPFAM" id="SSF52058">
    <property type="entry name" value="L domain-like"/>
    <property type="match status" value="3"/>
</dbReference>
<dbReference type="InterPro" id="IPR027417">
    <property type="entry name" value="P-loop_NTPase"/>
</dbReference>
<feature type="domain" description="Disease resistance protein Roq1-like winged-helix" evidence="3">
    <location>
        <begin position="132"/>
        <end position="199"/>
    </location>
</feature>